<accession>A0A5B7G155</accession>
<dbReference type="Proteomes" id="UP000324222">
    <property type="component" value="Unassembled WGS sequence"/>
</dbReference>
<reference evidence="1 2" key="1">
    <citation type="submission" date="2019-05" db="EMBL/GenBank/DDBJ databases">
        <title>Another draft genome of Portunus trituberculatus and its Hox gene families provides insights of decapod evolution.</title>
        <authorList>
            <person name="Jeong J.-H."/>
            <person name="Song I."/>
            <person name="Kim S."/>
            <person name="Choi T."/>
            <person name="Kim D."/>
            <person name="Ryu S."/>
            <person name="Kim W."/>
        </authorList>
    </citation>
    <scope>NUCLEOTIDE SEQUENCE [LARGE SCALE GENOMIC DNA]</scope>
    <source>
        <tissue evidence="1">Muscle</tissue>
    </source>
</reference>
<comment type="caution">
    <text evidence="1">The sequence shown here is derived from an EMBL/GenBank/DDBJ whole genome shotgun (WGS) entry which is preliminary data.</text>
</comment>
<sequence length="33" mass="4040">MMLRRTITALFLVMPLGWKMRVGKTHLRRLWNL</sequence>
<protein>
    <submittedName>
        <fullName evidence="1">Uncharacterized protein</fullName>
    </submittedName>
</protein>
<evidence type="ECO:0000313" key="2">
    <source>
        <dbReference type="Proteomes" id="UP000324222"/>
    </source>
</evidence>
<gene>
    <name evidence="1" type="ORF">E2C01_044808</name>
</gene>
<organism evidence="1 2">
    <name type="scientific">Portunus trituberculatus</name>
    <name type="common">Swimming crab</name>
    <name type="synonym">Neptunus trituberculatus</name>
    <dbReference type="NCBI Taxonomy" id="210409"/>
    <lineage>
        <taxon>Eukaryota</taxon>
        <taxon>Metazoa</taxon>
        <taxon>Ecdysozoa</taxon>
        <taxon>Arthropoda</taxon>
        <taxon>Crustacea</taxon>
        <taxon>Multicrustacea</taxon>
        <taxon>Malacostraca</taxon>
        <taxon>Eumalacostraca</taxon>
        <taxon>Eucarida</taxon>
        <taxon>Decapoda</taxon>
        <taxon>Pleocyemata</taxon>
        <taxon>Brachyura</taxon>
        <taxon>Eubrachyura</taxon>
        <taxon>Portunoidea</taxon>
        <taxon>Portunidae</taxon>
        <taxon>Portuninae</taxon>
        <taxon>Portunus</taxon>
    </lineage>
</organism>
<keyword evidence="2" id="KW-1185">Reference proteome</keyword>
<proteinExistence type="predicted"/>
<name>A0A5B7G155_PORTR</name>
<dbReference type="EMBL" id="VSRR010009851">
    <property type="protein sequence ID" value="MPC50973.1"/>
    <property type="molecule type" value="Genomic_DNA"/>
</dbReference>
<dbReference type="AlphaFoldDB" id="A0A5B7G155"/>
<evidence type="ECO:0000313" key="1">
    <source>
        <dbReference type="EMBL" id="MPC50973.1"/>
    </source>
</evidence>